<accession>A0A8S1X8Z9</accession>
<dbReference type="EMBL" id="CAJJDP010000114">
    <property type="protein sequence ID" value="CAD8197521.1"/>
    <property type="molecule type" value="Genomic_DNA"/>
</dbReference>
<dbReference type="OrthoDB" id="302097at2759"/>
<dbReference type="Proteomes" id="UP000683925">
    <property type="component" value="Unassembled WGS sequence"/>
</dbReference>
<protein>
    <submittedName>
        <fullName evidence="1">Uncharacterized protein</fullName>
    </submittedName>
</protein>
<gene>
    <name evidence="1" type="ORF">POCTA_138.1.T1140153</name>
</gene>
<evidence type="ECO:0000313" key="1">
    <source>
        <dbReference type="EMBL" id="CAD8197521.1"/>
    </source>
</evidence>
<dbReference type="OMA" id="WIKNENH"/>
<name>A0A8S1X8Z9_PAROT</name>
<evidence type="ECO:0000313" key="2">
    <source>
        <dbReference type="Proteomes" id="UP000683925"/>
    </source>
</evidence>
<sequence>MNSPLKDLEQIQLRQIEQGYYQNDTEQIMQILNSIKMIAFENIYKKQLQQPPIKENDPKVQNQDNEIAQFYRNQYKSIDIVERSNQRSRMINKRLFEYQNRNTPKNVKMGLPLLKNSENQNNSTNKATKPVFTPFTERVKLDKTKTLLNKTMQQTLHDFSQQWIKNENHNSPSILKNGKNLKQGQSLFMDELTNRAKSIIESAKINKKLKQAILNSQEIQASNNVRDQQLATTQIQLGNLSFQVPKCNQFLVDQEMRILRSRVAKRMKPNILIIDQRRMQV</sequence>
<comment type="caution">
    <text evidence="1">The sequence shown here is derived from an EMBL/GenBank/DDBJ whole genome shotgun (WGS) entry which is preliminary data.</text>
</comment>
<organism evidence="1 2">
    <name type="scientific">Paramecium octaurelia</name>
    <dbReference type="NCBI Taxonomy" id="43137"/>
    <lineage>
        <taxon>Eukaryota</taxon>
        <taxon>Sar</taxon>
        <taxon>Alveolata</taxon>
        <taxon>Ciliophora</taxon>
        <taxon>Intramacronucleata</taxon>
        <taxon>Oligohymenophorea</taxon>
        <taxon>Peniculida</taxon>
        <taxon>Parameciidae</taxon>
        <taxon>Paramecium</taxon>
    </lineage>
</organism>
<dbReference type="AlphaFoldDB" id="A0A8S1X8Z9"/>
<reference evidence="1" key="1">
    <citation type="submission" date="2021-01" db="EMBL/GenBank/DDBJ databases">
        <authorList>
            <consortium name="Genoscope - CEA"/>
            <person name="William W."/>
        </authorList>
    </citation>
    <scope>NUCLEOTIDE SEQUENCE</scope>
</reference>
<keyword evidence="2" id="KW-1185">Reference proteome</keyword>
<proteinExistence type="predicted"/>